<gene>
    <name evidence="1" type="ORF">BC742_1088</name>
</gene>
<evidence type="ECO:0000313" key="2">
    <source>
        <dbReference type="Proteomes" id="UP000269493"/>
    </source>
</evidence>
<proteinExistence type="predicted"/>
<evidence type="ECO:0000313" key="1">
    <source>
        <dbReference type="EMBL" id="RKT58951.1"/>
    </source>
</evidence>
<dbReference type="Proteomes" id="UP000269493">
    <property type="component" value="Unassembled WGS sequence"/>
</dbReference>
<comment type="caution">
    <text evidence="1">The sequence shown here is derived from an EMBL/GenBank/DDBJ whole genome shotgun (WGS) entry which is preliminary data.</text>
</comment>
<sequence>MRKISVFFPKVSIEQFIVRSIFPLKIESSKKNGTGNHYQKG</sequence>
<dbReference type="AlphaFoldDB" id="A0A495WB96"/>
<organism evidence="1 2">
    <name type="scientific">Coprobacter fastidiosus NSB1 = JCM 33896</name>
    <dbReference type="NCBI Taxonomy" id="1349822"/>
    <lineage>
        <taxon>Bacteria</taxon>
        <taxon>Pseudomonadati</taxon>
        <taxon>Bacteroidota</taxon>
        <taxon>Bacteroidia</taxon>
        <taxon>Bacteroidales</taxon>
        <taxon>Barnesiellaceae</taxon>
        <taxon>Coprobacter</taxon>
    </lineage>
</organism>
<accession>A0A495WB96</accession>
<dbReference type="EMBL" id="RBXN01000003">
    <property type="protein sequence ID" value="RKT58951.1"/>
    <property type="molecule type" value="Genomic_DNA"/>
</dbReference>
<reference evidence="1 2" key="1">
    <citation type="submission" date="2018-10" db="EMBL/GenBank/DDBJ databases">
        <title>Genomic Encyclopedia of Archaeal and Bacterial Type Strains, Phase II (KMG-II): from individual species to whole genera.</title>
        <authorList>
            <person name="Goeker M."/>
        </authorList>
    </citation>
    <scope>NUCLEOTIDE SEQUENCE [LARGE SCALE GENOMIC DNA]</scope>
    <source>
        <strain evidence="1 2">NSB1</strain>
    </source>
</reference>
<protein>
    <submittedName>
        <fullName evidence="1">Uncharacterized protein</fullName>
    </submittedName>
</protein>
<keyword evidence="2" id="KW-1185">Reference proteome</keyword>
<name>A0A495WB96_9BACT</name>